<accession>A0A6H1Q4Y5</accession>
<evidence type="ECO:0000313" key="1">
    <source>
        <dbReference type="EMBL" id="QIZ21914.1"/>
    </source>
</evidence>
<protein>
    <submittedName>
        <fullName evidence="1">Uncharacterized protein</fullName>
    </submittedName>
</protein>
<organism evidence="1">
    <name type="scientific">Escherichia coli</name>
    <dbReference type="NCBI Taxonomy" id="562"/>
    <lineage>
        <taxon>Bacteria</taxon>
        <taxon>Pseudomonadati</taxon>
        <taxon>Pseudomonadota</taxon>
        <taxon>Gammaproteobacteria</taxon>
        <taxon>Enterobacterales</taxon>
        <taxon>Enterobacteriaceae</taxon>
        <taxon>Escherichia</taxon>
    </lineage>
</organism>
<reference evidence="1" key="1">
    <citation type="submission" date="2020-03" db="EMBL/GenBank/DDBJ databases">
        <title>Complete genome of E. coli plasmid pOXA-48-EC1443.</title>
        <authorList>
            <person name="Irrgang A."/>
            <person name="Hammerl J.A."/>
        </authorList>
    </citation>
    <scope>NUCLEOTIDE SEQUENCE</scope>
    <source>
        <strain evidence="1">19-AB01443</strain>
        <plasmid evidence="1">pOX-48-EC1443</plasmid>
    </source>
</reference>
<dbReference type="EMBL" id="MT193824">
    <property type="protein sequence ID" value="QIZ21914.1"/>
    <property type="molecule type" value="Genomic_DNA"/>
</dbReference>
<name>A0A6H1Q4Y5_ECOLX</name>
<sequence length="56" mass="6364">MATASPAGQVWQENRLLWRAMPFRQSTPVSAVSFKINREKRIDLAAVIHVSRSQAR</sequence>
<keyword evidence="1" id="KW-0614">Plasmid</keyword>
<dbReference type="AlphaFoldDB" id="A0A6H1Q4Y5"/>
<proteinExistence type="predicted"/>
<geneLocation type="plasmid" evidence="1">
    <name>pOX-48-EC1443</name>
</geneLocation>